<organism evidence="7 8">
    <name type="scientific">Microbacterium galbinum</name>
    <dbReference type="NCBI Taxonomy" id="2851646"/>
    <lineage>
        <taxon>Bacteria</taxon>
        <taxon>Bacillati</taxon>
        <taxon>Actinomycetota</taxon>
        <taxon>Actinomycetes</taxon>
        <taxon>Micrococcales</taxon>
        <taxon>Microbacteriaceae</taxon>
        <taxon>Microbacterium</taxon>
    </lineage>
</organism>
<dbReference type="Gene3D" id="3.40.50.1360">
    <property type="match status" value="1"/>
</dbReference>
<evidence type="ECO:0000313" key="8">
    <source>
        <dbReference type="Proteomes" id="UP000831963"/>
    </source>
</evidence>
<dbReference type="Gene3D" id="1.10.10.10">
    <property type="entry name" value="Winged helix-like DNA-binding domain superfamily/Winged helix DNA-binding domain"/>
    <property type="match status" value="1"/>
</dbReference>
<sequence>MLGAQRKTHLLEILARDGRVVAKDVAAELALSEDSIRRDLRELADEGKVIRVYGGALPVPAADRPVDERSGLATASKERVARRAADGIRPGSTIVLDAGTTTLALARLLPSGADLTVITPSPAIALAVAAHSDARVVMIGGELSRHSMVAGGALAMEAIRHLAADTFYLGATGIHPEHGLTTGSLDDAVTKRAIAERCAETIVLASEEKIGAVSRFPVLDLAAVTAVITDPLDENPLIAGLASAVARS</sequence>
<dbReference type="PANTHER" id="PTHR30363:SF4">
    <property type="entry name" value="GLYCEROL-3-PHOSPHATE REGULON REPRESSOR"/>
    <property type="match status" value="1"/>
</dbReference>
<evidence type="ECO:0000256" key="1">
    <source>
        <dbReference type="ARBA" id="ARBA00021390"/>
    </source>
</evidence>
<dbReference type="InterPro" id="IPR036390">
    <property type="entry name" value="WH_DNA-bd_sf"/>
</dbReference>
<dbReference type="Proteomes" id="UP000831963">
    <property type="component" value="Chromosome"/>
</dbReference>
<evidence type="ECO:0000256" key="4">
    <source>
        <dbReference type="ARBA" id="ARBA00023163"/>
    </source>
</evidence>
<evidence type="ECO:0000256" key="5">
    <source>
        <dbReference type="ARBA" id="ARBA00024937"/>
    </source>
</evidence>
<feature type="domain" description="HTH deoR-type" evidence="6">
    <location>
        <begin position="3"/>
        <end position="58"/>
    </location>
</feature>
<protein>
    <recommendedName>
        <fullName evidence="1">Lactose phosphotransferase system repressor</fullName>
    </recommendedName>
</protein>
<keyword evidence="7" id="KW-0238">DNA-binding</keyword>
<dbReference type="EMBL" id="CP078077">
    <property type="protein sequence ID" value="UPL14063.1"/>
    <property type="molecule type" value="Genomic_DNA"/>
</dbReference>
<dbReference type="PROSITE" id="PS51000">
    <property type="entry name" value="HTH_DEOR_2"/>
    <property type="match status" value="1"/>
</dbReference>
<evidence type="ECO:0000256" key="2">
    <source>
        <dbReference type="ARBA" id="ARBA00022491"/>
    </source>
</evidence>
<evidence type="ECO:0000256" key="3">
    <source>
        <dbReference type="ARBA" id="ARBA00023015"/>
    </source>
</evidence>
<proteinExistence type="predicted"/>
<dbReference type="RefSeq" id="WP_247957198.1">
    <property type="nucleotide sequence ID" value="NZ_CP078077.1"/>
</dbReference>
<dbReference type="SMART" id="SM01134">
    <property type="entry name" value="DeoRC"/>
    <property type="match status" value="1"/>
</dbReference>
<dbReference type="InterPro" id="IPR037171">
    <property type="entry name" value="NagB/RpiA_transferase-like"/>
</dbReference>
<keyword evidence="4" id="KW-0804">Transcription</keyword>
<dbReference type="Pfam" id="PF00455">
    <property type="entry name" value="DeoRC"/>
    <property type="match status" value="1"/>
</dbReference>
<keyword evidence="2" id="KW-0678">Repressor</keyword>
<dbReference type="Pfam" id="PF08220">
    <property type="entry name" value="HTH_DeoR"/>
    <property type="match status" value="1"/>
</dbReference>
<dbReference type="SUPFAM" id="SSF100950">
    <property type="entry name" value="NagB/RpiA/CoA transferase-like"/>
    <property type="match status" value="1"/>
</dbReference>
<keyword evidence="8" id="KW-1185">Reference proteome</keyword>
<name>A0ABY4IR84_9MICO</name>
<dbReference type="PANTHER" id="PTHR30363">
    <property type="entry name" value="HTH-TYPE TRANSCRIPTIONAL REGULATOR SRLR-RELATED"/>
    <property type="match status" value="1"/>
</dbReference>
<evidence type="ECO:0000259" key="6">
    <source>
        <dbReference type="PROSITE" id="PS51000"/>
    </source>
</evidence>
<dbReference type="InterPro" id="IPR001034">
    <property type="entry name" value="DeoR_HTH"/>
</dbReference>
<evidence type="ECO:0000313" key="7">
    <source>
        <dbReference type="EMBL" id="UPL14063.1"/>
    </source>
</evidence>
<dbReference type="SMART" id="SM00420">
    <property type="entry name" value="HTH_DEOR"/>
    <property type="match status" value="1"/>
</dbReference>
<dbReference type="InterPro" id="IPR050313">
    <property type="entry name" value="Carb_Metab_HTH_regulators"/>
</dbReference>
<accession>A0ABY4IR84</accession>
<dbReference type="GO" id="GO:0003677">
    <property type="term" value="F:DNA binding"/>
    <property type="evidence" value="ECO:0007669"/>
    <property type="project" value="UniProtKB-KW"/>
</dbReference>
<comment type="function">
    <text evidence="5">Repressor of the lactose catabolism operon. Galactose-6-phosphate is the inducer.</text>
</comment>
<dbReference type="PRINTS" id="PR00037">
    <property type="entry name" value="HTHLACR"/>
</dbReference>
<dbReference type="SUPFAM" id="SSF46785">
    <property type="entry name" value="Winged helix' DNA-binding domain"/>
    <property type="match status" value="1"/>
</dbReference>
<keyword evidence="3" id="KW-0805">Transcription regulation</keyword>
<reference evidence="7 8" key="1">
    <citation type="submission" date="2021-06" db="EMBL/GenBank/DDBJ databases">
        <title>Genome-based taxonomic framework of Microbacterium strains isolated from marine environment, the description of four new species and reclassification of four preexisting species.</title>
        <authorList>
            <person name="Lee S.D."/>
            <person name="Kim S.-M."/>
            <person name="Byeon Y.-S."/>
            <person name="Yang H.L."/>
            <person name="Kim I.S."/>
        </authorList>
    </citation>
    <scope>NUCLEOTIDE SEQUENCE [LARGE SCALE GENOMIC DNA]</scope>
    <source>
        <strain evidence="7 8">SSW1-36</strain>
    </source>
</reference>
<dbReference type="InterPro" id="IPR014036">
    <property type="entry name" value="DeoR-like_C"/>
</dbReference>
<dbReference type="InterPro" id="IPR036388">
    <property type="entry name" value="WH-like_DNA-bd_sf"/>
</dbReference>
<gene>
    <name evidence="7" type="ORF">KV396_06040</name>
</gene>